<reference evidence="1" key="1">
    <citation type="submission" date="2014-11" db="EMBL/GenBank/DDBJ databases">
        <authorList>
            <person name="Amaro Gonzalez C."/>
        </authorList>
    </citation>
    <scope>NUCLEOTIDE SEQUENCE</scope>
</reference>
<accession>A0A0E9TIY9</accession>
<proteinExistence type="predicted"/>
<name>A0A0E9TIY9_ANGAN</name>
<evidence type="ECO:0000313" key="1">
    <source>
        <dbReference type="EMBL" id="JAH53654.1"/>
    </source>
</evidence>
<protein>
    <submittedName>
        <fullName evidence="1">Uncharacterized protein</fullName>
    </submittedName>
</protein>
<dbReference type="EMBL" id="GBXM01054923">
    <property type="protein sequence ID" value="JAH53654.1"/>
    <property type="molecule type" value="Transcribed_RNA"/>
</dbReference>
<reference evidence="1" key="2">
    <citation type="journal article" date="2015" name="Fish Shellfish Immunol.">
        <title>Early steps in the European eel (Anguilla anguilla)-Vibrio vulnificus interaction in the gills: Role of the RtxA13 toxin.</title>
        <authorList>
            <person name="Callol A."/>
            <person name="Pajuelo D."/>
            <person name="Ebbesson L."/>
            <person name="Teles M."/>
            <person name="MacKenzie S."/>
            <person name="Amaro C."/>
        </authorList>
    </citation>
    <scope>NUCLEOTIDE SEQUENCE</scope>
</reference>
<organism evidence="1">
    <name type="scientific">Anguilla anguilla</name>
    <name type="common">European freshwater eel</name>
    <name type="synonym">Muraena anguilla</name>
    <dbReference type="NCBI Taxonomy" id="7936"/>
    <lineage>
        <taxon>Eukaryota</taxon>
        <taxon>Metazoa</taxon>
        <taxon>Chordata</taxon>
        <taxon>Craniata</taxon>
        <taxon>Vertebrata</taxon>
        <taxon>Euteleostomi</taxon>
        <taxon>Actinopterygii</taxon>
        <taxon>Neopterygii</taxon>
        <taxon>Teleostei</taxon>
        <taxon>Anguilliformes</taxon>
        <taxon>Anguillidae</taxon>
        <taxon>Anguilla</taxon>
    </lineage>
</organism>
<sequence length="18" mass="2204">MTSFIQFLSFFLSLIFFD</sequence>
<dbReference type="AlphaFoldDB" id="A0A0E9TIY9"/>